<protein>
    <submittedName>
        <fullName evidence="4">Uncharacterized protein LOC114249536</fullName>
    </submittedName>
</protein>
<name>A0A6J2K9I7_BOMMA</name>
<sequence>MKRESEDGVINIKKVQKRTAMATDSSVATVKRIIQEGGGEVPKIFRTPGRKRPRDKPITGLNSIDLGVIKRCIHNFHITEEELPTTEKLRVKLKNDINFQGSARSLGRIIKNLGFKWKKIQNNKQILTERTDIRFQRIEYLQRMMKYRQEGRPIIYTVETYVGSPHSPPNTWTDGYTKGLKKPISKGHQIVIVHAGSETGFVPNSLLLFKAGVKTGDYQDNMNSINYEKWLRTQLIPNLPNNSAVVVGNATYHNKQCDPAPTSNAKKADMQAWLTNKHINYTSDMLKPQLYNLIKTHRDQFKKFYIDQILAEHNHSVLRLPPYQPDLNPIEMAWAAIKGYVSSKKVTWSFKGVADLVKEKVNLMATTDWNKLCQKVNQIEEQYRKSDHVVDTMTEEFIIHVGDDDSDSDEDRISDTEDADDLDDDTDQDDDDDDDDDNYDDKAPIAIYIKESDESFMTELNA</sequence>
<dbReference type="PANTHER" id="PTHR33939">
    <property type="entry name" value="PROTEIN CBG22215"/>
    <property type="match status" value="1"/>
</dbReference>
<dbReference type="KEGG" id="bman:114249536"/>
<dbReference type="PANTHER" id="PTHR33939:SF1">
    <property type="entry name" value="DUF4371 DOMAIN-CONTAINING PROTEIN"/>
    <property type="match status" value="1"/>
</dbReference>
<evidence type="ECO:0000256" key="1">
    <source>
        <dbReference type="SAM" id="MobiDB-lite"/>
    </source>
</evidence>
<keyword evidence="3" id="KW-1185">Reference proteome</keyword>
<feature type="region of interest" description="Disordered" evidence="1">
    <location>
        <begin position="400"/>
        <end position="462"/>
    </location>
</feature>
<dbReference type="GeneID" id="114249536"/>
<evidence type="ECO:0000313" key="4">
    <source>
        <dbReference type="RefSeq" id="XP_028038956.1"/>
    </source>
</evidence>
<evidence type="ECO:0000259" key="2">
    <source>
        <dbReference type="Pfam" id="PF13358"/>
    </source>
</evidence>
<dbReference type="OrthoDB" id="2266637at2759"/>
<feature type="compositionally biased region" description="Acidic residues" evidence="1">
    <location>
        <begin position="404"/>
        <end position="439"/>
    </location>
</feature>
<dbReference type="Proteomes" id="UP000504629">
    <property type="component" value="Unplaced"/>
</dbReference>
<dbReference type="Gene3D" id="3.30.420.10">
    <property type="entry name" value="Ribonuclease H-like superfamily/Ribonuclease H"/>
    <property type="match status" value="1"/>
</dbReference>
<gene>
    <name evidence="4" type="primary">LOC114249536</name>
</gene>
<organism evidence="3 4">
    <name type="scientific">Bombyx mandarina</name>
    <name type="common">Wild silk moth</name>
    <name type="synonym">Wild silkworm</name>
    <dbReference type="NCBI Taxonomy" id="7092"/>
    <lineage>
        <taxon>Eukaryota</taxon>
        <taxon>Metazoa</taxon>
        <taxon>Ecdysozoa</taxon>
        <taxon>Arthropoda</taxon>
        <taxon>Hexapoda</taxon>
        <taxon>Insecta</taxon>
        <taxon>Pterygota</taxon>
        <taxon>Neoptera</taxon>
        <taxon>Endopterygota</taxon>
        <taxon>Lepidoptera</taxon>
        <taxon>Glossata</taxon>
        <taxon>Ditrysia</taxon>
        <taxon>Bombycoidea</taxon>
        <taxon>Bombycidae</taxon>
        <taxon>Bombycinae</taxon>
        <taxon>Bombyx</taxon>
    </lineage>
</organism>
<dbReference type="RefSeq" id="XP_028038956.1">
    <property type="nucleotide sequence ID" value="XM_028183155.1"/>
</dbReference>
<dbReference type="GO" id="GO:0003676">
    <property type="term" value="F:nucleic acid binding"/>
    <property type="evidence" value="ECO:0007669"/>
    <property type="project" value="InterPro"/>
</dbReference>
<feature type="domain" description="Tc1-like transposase DDE" evidence="2">
    <location>
        <begin position="219"/>
        <end position="343"/>
    </location>
</feature>
<proteinExistence type="predicted"/>
<accession>A0A6J2K9I7</accession>
<evidence type="ECO:0000313" key="3">
    <source>
        <dbReference type="Proteomes" id="UP000504629"/>
    </source>
</evidence>
<dbReference type="Pfam" id="PF13358">
    <property type="entry name" value="DDE_3"/>
    <property type="match status" value="1"/>
</dbReference>
<dbReference type="InterPro" id="IPR038717">
    <property type="entry name" value="Tc1-like_DDE_dom"/>
</dbReference>
<dbReference type="AlphaFoldDB" id="A0A6J2K9I7"/>
<dbReference type="InterPro" id="IPR036397">
    <property type="entry name" value="RNaseH_sf"/>
</dbReference>
<reference evidence="4" key="1">
    <citation type="submission" date="2025-08" db="UniProtKB">
        <authorList>
            <consortium name="RefSeq"/>
        </authorList>
    </citation>
    <scope>IDENTIFICATION</scope>
    <source>
        <tissue evidence="4">Silk gland</tissue>
    </source>
</reference>